<keyword evidence="2" id="KW-1185">Reference proteome</keyword>
<organism evidence="1 2">
    <name type="scientific">Colletotrichum truncatum</name>
    <name type="common">Anthracnose fungus</name>
    <name type="synonym">Colletotrichum capsici</name>
    <dbReference type="NCBI Taxonomy" id="5467"/>
    <lineage>
        <taxon>Eukaryota</taxon>
        <taxon>Fungi</taxon>
        <taxon>Dikarya</taxon>
        <taxon>Ascomycota</taxon>
        <taxon>Pezizomycotina</taxon>
        <taxon>Sordariomycetes</taxon>
        <taxon>Hypocreomycetidae</taxon>
        <taxon>Glomerellales</taxon>
        <taxon>Glomerellaceae</taxon>
        <taxon>Colletotrichum</taxon>
        <taxon>Colletotrichum truncatum species complex</taxon>
    </lineage>
</organism>
<gene>
    <name evidence="1" type="ORF">CTRU02_207194</name>
</gene>
<name>A0ACC3Z041_COLTU</name>
<sequence length="179" mass="20155">MADYTQRLAEATKEELLQTIHAVIGANGTARSHVFSVMDYLDAQKTQQYSANRRTSRSSTRKGSQDSAIHLHPLLREVVEDMNRDIKICMTCSKAFEEKNNNEESCRRHTGHWLIEIEDSEHIQFVRASDAPKAIKDNKSLPWIMSCCCNTKQDLGEGCVRAKHIAVMAEDTGGDTSKN</sequence>
<dbReference type="Proteomes" id="UP000805649">
    <property type="component" value="Unassembled WGS sequence"/>
</dbReference>
<dbReference type="EMBL" id="VUJX02000004">
    <property type="protein sequence ID" value="KAL0937463.1"/>
    <property type="molecule type" value="Genomic_DNA"/>
</dbReference>
<evidence type="ECO:0000313" key="1">
    <source>
        <dbReference type="EMBL" id="KAL0937463.1"/>
    </source>
</evidence>
<protein>
    <submittedName>
        <fullName evidence="1">Uncharacterized protein</fullName>
    </submittedName>
</protein>
<reference evidence="1 2" key="1">
    <citation type="journal article" date="2020" name="Phytopathology">
        <title>Genome Sequence Resources of Colletotrichum truncatum, C. plurivorum, C. musicola, and C. sojae: Four Species Pathogenic to Soybean (Glycine max).</title>
        <authorList>
            <person name="Rogerio F."/>
            <person name="Boufleur T.R."/>
            <person name="Ciampi-Guillardi M."/>
            <person name="Sukno S.A."/>
            <person name="Thon M.R."/>
            <person name="Massola Junior N.S."/>
            <person name="Baroncelli R."/>
        </authorList>
    </citation>
    <scope>NUCLEOTIDE SEQUENCE [LARGE SCALE GENOMIC DNA]</scope>
    <source>
        <strain evidence="1 2">CMES1059</strain>
    </source>
</reference>
<comment type="caution">
    <text evidence="1">The sequence shown here is derived from an EMBL/GenBank/DDBJ whole genome shotgun (WGS) entry which is preliminary data.</text>
</comment>
<proteinExistence type="predicted"/>
<accession>A0ACC3Z041</accession>
<evidence type="ECO:0000313" key="2">
    <source>
        <dbReference type="Proteomes" id="UP000805649"/>
    </source>
</evidence>